<protein>
    <recommendedName>
        <fullName evidence="1">Aminotransferase-like plant mobile domain-containing protein</fullName>
    </recommendedName>
</protein>
<dbReference type="PANTHER" id="PTHR46033:SF8">
    <property type="entry name" value="PROTEIN MAINTENANCE OF MERISTEMS-LIKE"/>
    <property type="match status" value="1"/>
</dbReference>
<dbReference type="Pfam" id="PF10536">
    <property type="entry name" value="PMD"/>
    <property type="match status" value="1"/>
</dbReference>
<organism evidence="2 3">
    <name type="scientific">Gossypium anomalum</name>
    <dbReference type="NCBI Taxonomy" id="47600"/>
    <lineage>
        <taxon>Eukaryota</taxon>
        <taxon>Viridiplantae</taxon>
        <taxon>Streptophyta</taxon>
        <taxon>Embryophyta</taxon>
        <taxon>Tracheophyta</taxon>
        <taxon>Spermatophyta</taxon>
        <taxon>Magnoliopsida</taxon>
        <taxon>eudicotyledons</taxon>
        <taxon>Gunneridae</taxon>
        <taxon>Pentapetalae</taxon>
        <taxon>rosids</taxon>
        <taxon>malvids</taxon>
        <taxon>Malvales</taxon>
        <taxon>Malvaceae</taxon>
        <taxon>Malvoideae</taxon>
        <taxon>Gossypium</taxon>
    </lineage>
</organism>
<evidence type="ECO:0000313" key="3">
    <source>
        <dbReference type="Proteomes" id="UP000701853"/>
    </source>
</evidence>
<dbReference type="OrthoDB" id="1428937at2759"/>
<dbReference type="PANTHER" id="PTHR46033">
    <property type="entry name" value="PROTEIN MAIN-LIKE 2"/>
    <property type="match status" value="1"/>
</dbReference>
<accession>A0A8J5ZCV6</accession>
<sequence>MERGKALEVERWHSETYTFHLRCGECTDVTLQLELPINGSAVTGANFEHLPSTANEWEVMQVIRAYIMHLIRGVLMPDANGNRVHSMYLPPLSNLHNTRSYSWGFAVLTMLYRELCRMTDPSVMDIGRCLILLQSWALYQMPFLAPIVTNHMYFHLLIDGALIWVSGGREIKTSKYRKQKGFLVPHCLFITLVRAGSYTIPICRLMIENHAGDRKLWQLFPRLPASTQTYGALAHPLSIFRQWSGIMAIEYFDSLIAYSISRHC</sequence>
<dbReference type="EMBL" id="JAHUZN010000004">
    <property type="protein sequence ID" value="KAG8496906.1"/>
    <property type="molecule type" value="Genomic_DNA"/>
</dbReference>
<evidence type="ECO:0000313" key="2">
    <source>
        <dbReference type="EMBL" id="KAG8496906.1"/>
    </source>
</evidence>
<comment type="caution">
    <text evidence="2">The sequence shown here is derived from an EMBL/GenBank/DDBJ whole genome shotgun (WGS) entry which is preliminary data.</text>
</comment>
<dbReference type="InterPro" id="IPR019557">
    <property type="entry name" value="AminoTfrase-like_pln_mobile"/>
</dbReference>
<feature type="domain" description="Aminotransferase-like plant mobile" evidence="1">
    <location>
        <begin position="61"/>
        <end position="147"/>
    </location>
</feature>
<dbReference type="Proteomes" id="UP000701853">
    <property type="component" value="Chromosome 4"/>
</dbReference>
<gene>
    <name evidence="2" type="ORF">CXB51_008007</name>
</gene>
<name>A0A8J5ZCV6_9ROSI</name>
<keyword evidence="3" id="KW-1185">Reference proteome</keyword>
<evidence type="ECO:0000259" key="1">
    <source>
        <dbReference type="Pfam" id="PF10536"/>
    </source>
</evidence>
<reference evidence="2 3" key="1">
    <citation type="journal article" date="2021" name="bioRxiv">
        <title>The Gossypium anomalum genome as a resource for cotton improvement and evolutionary analysis of hybrid incompatibility.</title>
        <authorList>
            <person name="Grover C.E."/>
            <person name="Yuan D."/>
            <person name="Arick M.A."/>
            <person name="Miller E.R."/>
            <person name="Hu G."/>
            <person name="Peterson D.G."/>
            <person name="Wendel J.F."/>
            <person name="Udall J.A."/>
        </authorList>
    </citation>
    <scope>NUCLEOTIDE SEQUENCE [LARGE SCALE GENOMIC DNA]</scope>
    <source>
        <strain evidence="2">JFW-Udall</strain>
        <tissue evidence="2">Leaf</tissue>
    </source>
</reference>
<dbReference type="AlphaFoldDB" id="A0A8J5ZCV6"/>
<dbReference type="InterPro" id="IPR044824">
    <property type="entry name" value="MAIN-like"/>
</dbReference>
<proteinExistence type="predicted"/>
<dbReference type="GO" id="GO:0010073">
    <property type="term" value="P:meristem maintenance"/>
    <property type="evidence" value="ECO:0007669"/>
    <property type="project" value="InterPro"/>
</dbReference>